<dbReference type="OrthoDB" id="26525at2759"/>
<dbReference type="PANTHER" id="PTHR45917:SF1">
    <property type="entry name" value="CALCIUM-BINDING PROTEIN 1"/>
    <property type="match status" value="1"/>
</dbReference>
<dbReference type="InterPro" id="IPR002048">
    <property type="entry name" value="EF_hand_dom"/>
</dbReference>
<reference evidence="7" key="1">
    <citation type="submission" date="2012-01" db="EMBL/GenBank/DDBJ databases">
        <title>The Genome Sequence of Oreochromis niloticus (Nile Tilapia).</title>
        <authorList>
            <consortium name="Broad Institute Genome Assembly Team"/>
            <consortium name="Broad Institute Sequencing Platform"/>
            <person name="Di Palma F."/>
            <person name="Johnson J."/>
            <person name="Lander E.S."/>
            <person name="Lindblad-Toh K."/>
        </authorList>
    </citation>
    <scope>NUCLEOTIDE SEQUENCE [LARGE SCALE GENOMIC DNA]</scope>
</reference>
<dbReference type="InterPro" id="IPR018247">
    <property type="entry name" value="EF_Hand_1_Ca_BS"/>
</dbReference>
<feature type="compositionally biased region" description="Basic and acidic residues" evidence="4">
    <location>
        <begin position="53"/>
        <end position="63"/>
    </location>
</feature>
<protein>
    <submittedName>
        <fullName evidence="6">Calcium binding protein 1b</fullName>
    </submittedName>
</protein>
<dbReference type="Proteomes" id="UP000005207">
    <property type="component" value="Linkage group LG7"/>
</dbReference>
<dbReference type="Ensembl" id="ENSONIT00000081737.1">
    <property type="protein sequence ID" value="ENSONIP00000046730.1"/>
    <property type="gene ID" value="ENSONIG00000013859.2"/>
</dbReference>
<dbReference type="PANTHER" id="PTHR45917">
    <property type="entry name" value="CALCIUM-BINDING PROTEIN 1-RELATED"/>
    <property type="match status" value="1"/>
</dbReference>
<dbReference type="RefSeq" id="XP_005470319.1">
    <property type="nucleotide sequence ID" value="XM_005470262.4"/>
</dbReference>
<name>A0A669CES9_ORENI</name>
<feature type="domain" description="EF-hand" evidence="5">
    <location>
        <begin position="357"/>
        <end position="388"/>
    </location>
</feature>
<reference evidence="6" key="2">
    <citation type="submission" date="2025-08" db="UniProtKB">
        <authorList>
            <consortium name="Ensembl"/>
        </authorList>
    </citation>
    <scope>IDENTIFICATION</scope>
</reference>
<evidence type="ECO:0000313" key="6">
    <source>
        <dbReference type="Ensembl" id="ENSONIP00000046730.1"/>
    </source>
</evidence>
<feature type="compositionally biased region" description="Basic residues" evidence="4">
    <location>
        <begin position="114"/>
        <end position="140"/>
    </location>
</feature>
<feature type="compositionally biased region" description="Acidic residues" evidence="4">
    <location>
        <begin position="97"/>
        <end position="109"/>
    </location>
</feature>
<dbReference type="GeneTree" id="ENSGT00940000158555"/>
<dbReference type="GO" id="GO:0005509">
    <property type="term" value="F:calcium ion binding"/>
    <property type="evidence" value="ECO:0007669"/>
    <property type="project" value="InterPro"/>
</dbReference>
<keyword evidence="2" id="KW-0677">Repeat</keyword>
<keyword evidence="3" id="KW-0106">Calcium</keyword>
<feature type="compositionally biased region" description="Basic and acidic residues" evidence="4">
    <location>
        <begin position="71"/>
        <end position="82"/>
    </location>
</feature>
<organism evidence="6 7">
    <name type="scientific">Oreochromis niloticus</name>
    <name type="common">Nile tilapia</name>
    <name type="synonym">Tilapia nilotica</name>
    <dbReference type="NCBI Taxonomy" id="8128"/>
    <lineage>
        <taxon>Eukaryota</taxon>
        <taxon>Metazoa</taxon>
        <taxon>Chordata</taxon>
        <taxon>Craniata</taxon>
        <taxon>Vertebrata</taxon>
        <taxon>Euteleostomi</taxon>
        <taxon>Actinopterygii</taxon>
        <taxon>Neopterygii</taxon>
        <taxon>Teleostei</taxon>
        <taxon>Neoteleostei</taxon>
        <taxon>Acanthomorphata</taxon>
        <taxon>Ovalentaria</taxon>
        <taxon>Cichlomorphae</taxon>
        <taxon>Cichliformes</taxon>
        <taxon>Cichlidae</taxon>
        <taxon>African cichlids</taxon>
        <taxon>Pseudocrenilabrinae</taxon>
        <taxon>Oreochromini</taxon>
        <taxon>Oreochromis</taxon>
    </lineage>
</organism>
<reference evidence="6" key="3">
    <citation type="submission" date="2025-09" db="UniProtKB">
        <authorList>
            <consortium name="Ensembl"/>
        </authorList>
    </citation>
    <scope>IDENTIFICATION</scope>
</reference>
<feature type="domain" description="EF-hand" evidence="5">
    <location>
        <begin position="320"/>
        <end position="355"/>
    </location>
</feature>
<keyword evidence="7" id="KW-1185">Reference proteome</keyword>
<dbReference type="CTD" id="436687"/>
<feature type="compositionally biased region" description="Low complexity" evidence="4">
    <location>
        <begin position="189"/>
        <end position="202"/>
    </location>
</feature>
<feature type="compositionally biased region" description="Basic residues" evidence="4">
    <location>
        <begin position="32"/>
        <end position="44"/>
    </location>
</feature>
<dbReference type="FunFam" id="1.10.238.10:FF:000069">
    <property type="entry name" value="calcium-binding protein 1 isoform X1"/>
    <property type="match status" value="1"/>
</dbReference>
<dbReference type="SUPFAM" id="SSF47473">
    <property type="entry name" value="EF-hand"/>
    <property type="match status" value="1"/>
</dbReference>
<feature type="region of interest" description="Disordered" evidence="4">
    <location>
        <begin position="1"/>
        <end position="172"/>
    </location>
</feature>
<dbReference type="Pfam" id="PF13499">
    <property type="entry name" value="EF-hand_7"/>
    <property type="match status" value="2"/>
</dbReference>
<accession>A0A669CES9</accession>
<dbReference type="FunFam" id="1.10.238.10:FF:000037">
    <property type="entry name" value="calcium-binding protein 1 isoform X2"/>
    <property type="match status" value="1"/>
</dbReference>
<dbReference type="PROSITE" id="PS50222">
    <property type="entry name" value="EF_HAND_2"/>
    <property type="match status" value="3"/>
</dbReference>
<feature type="domain" description="EF-hand" evidence="5">
    <location>
        <begin position="243"/>
        <end position="278"/>
    </location>
</feature>
<evidence type="ECO:0000256" key="1">
    <source>
        <dbReference type="ARBA" id="ARBA00022723"/>
    </source>
</evidence>
<sequence>MSSSLPKSESTTSLLRTSGPHRRSAHGDRGPHGHRSHRSHHHHPAGAGGSEDAVWREDCETSVRRPLCQPRHADSRHLSDHHRTPKSHTHRQPTPLADDDDDDEEYTEEDVGHRTNRHQKQHSRSSRSKQSHHHHHHHHDSTRGEMPPAAHPQGGSRHDRRTSPTPSYPKHQDDAAFFFESSERVITGSSSSLSSDAPATSAPVRPAASRKTKRLNAASSEYDSSLHPIVKSVFGQDRELRPEEMDELREAFKEFDKDKDGFIGCKDLGNCMRTMGYMPTEMELIELSQQINMNLGGHVDFEDFVELMGPKLLAETADMIGVKELRDAFKEFDTNGDGEISTAELREAMKKLLGQQVGHRELEEILRDIDINGDGHVDFEEFVRMMSR</sequence>
<dbReference type="InterPro" id="IPR011992">
    <property type="entry name" value="EF-hand-dom_pair"/>
</dbReference>
<feature type="region of interest" description="Disordered" evidence="4">
    <location>
        <begin position="188"/>
        <end position="220"/>
    </location>
</feature>
<dbReference type="SMART" id="SM00054">
    <property type="entry name" value="EFh"/>
    <property type="match status" value="3"/>
</dbReference>
<dbReference type="KEGG" id="onl:100703019"/>
<dbReference type="CDD" id="cd00051">
    <property type="entry name" value="EFh"/>
    <property type="match status" value="1"/>
</dbReference>
<proteinExistence type="predicted"/>
<dbReference type="GeneID" id="100703019"/>
<evidence type="ECO:0000256" key="3">
    <source>
        <dbReference type="ARBA" id="ARBA00022837"/>
    </source>
</evidence>
<dbReference type="InterPro" id="IPR043582">
    <property type="entry name" value="CaBP1/2/4/5"/>
</dbReference>
<dbReference type="Gene3D" id="1.10.238.10">
    <property type="entry name" value="EF-hand"/>
    <property type="match status" value="2"/>
</dbReference>
<gene>
    <name evidence="6" type="primary">cabp1b</name>
</gene>
<dbReference type="GO" id="GO:0005737">
    <property type="term" value="C:cytoplasm"/>
    <property type="evidence" value="ECO:0007669"/>
    <property type="project" value="TreeGrafter"/>
</dbReference>
<feature type="compositionally biased region" description="Low complexity" evidence="4">
    <location>
        <begin position="1"/>
        <end position="15"/>
    </location>
</feature>
<evidence type="ECO:0000313" key="7">
    <source>
        <dbReference type="Proteomes" id="UP000005207"/>
    </source>
</evidence>
<dbReference type="PROSITE" id="PS00018">
    <property type="entry name" value="EF_HAND_1"/>
    <property type="match status" value="3"/>
</dbReference>
<dbReference type="AlphaFoldDB" id="A0A669CES9"/>
<dbReference type="GO" id="GO:0005246">
    <property type="term" value="F:calcium channel regulator activity"/>
    <property type="evidence" value="ECO:0007669"/>
    <property type="project" value="TreeGrafter"/>
</dbReference>
<evidence type="ECO:0000259" key="5">
    <source>
        <dbReference type="PROSITE" id="PS50222"/>
    </source>
</evidence>
<keyword evidence="1" id="KW-0479">Metal-binding</keyword>
<evidence type="ECO:0000256" key="4">
    <source>
        <dbReference type="SAM" id="MobiDB-lite"/>
    </source>
</evidence>
<evidence type="ECO:0000256" key="2">
    <source>
        <dbReference type="ARBA" id="ARBA00022737"/>
    </source>
</evidence>